<dbReference type="Proteomes" id="UP000190162">
    <property type="component" value="Unassembled WGS sequence"/>
</dbReference>
<organism evidence="2 3">
    <name type="scientific">Enterovibrio nigricans DSM 22720</name>
    <dbReference type="NCBI Taxonomy" id="1121868"/>
    <lineage>
        <taxon>Bacteria</taxon>
        <taxon>Pseudomonadati</taxon>
        <taxon>Pseudomonadota</taxon>
        <taxon>Gammaproteobacteria</taxon>
        <taxon>Vibrionales</taxon>
        <taxon>Vibrionaceae</taxon>
        <taxon>Enterovibrio</taxon>
    </lineage>
</organism>
<dbReference type="Gene3D" id="2.60.120.260">
    <property type="entry name" value="Galactose-binding domain-like"/>
    <property type="match status" value="1"/>
</dbReference>
<protein>
    <submittedName>
        <fullName evidence="2">Cellulose synthase subunit</fullName>
    </submittedName>
</protein>
<evidence type="ECO:0000313" key="3">
    <source>
        <dbReference type="Proteomes" id="UP000190162"/>
    </source>
</evidence>
<sequence>MPSNILFSSEDNAKLNLLLTHSRVAPGAGSMILRVNGEYANSLPLRSSYWRDTQLYRLNIPMRDFNPGINKVSVEIYGPVDIRNQQRRFAVYMSEKSNLKLSSWVKFIPTEGHHVSPQDFFAISDDCGKKAQLTVSPNDPVQLKNLWRLISHVSHHTKKAMPGLLVTTKREQSRPFHVIFGDDVPSTPFFNETKQDSQWDTLKQRLFEFVAHNESEHEDSESYFIPTNDNDIAYVKHTNDEGWYRIHMLPTTQDEFASFLRNENIMPPAGALSEREFSSSTSQYIKAAFIGYPAGLAVVSLLIIWWMSAFVTRALEARR</sequence>
<keyword evidence="1" id="KW-0812">Transmembrane</keyword>
<gene>
    <name evidence="2" type="ORF">SAMN02745132_04717</name>
</gene>
<reference evidence="3" key="1">
    <citation type="submission" date="2017-02" db="EMBL/GenBank/DDBJ databases">
        <authorList>
            <person name="Varghese N."/>
            <person name="Submissions S."/>
        </authorList>
    </citation>
    <scope>NUCLEOTIDE SEQUENCE [LARGE SCALE GENOMIC DNA]</scope>
    <source>
        <strain evidence="3">DSM 22720</strain>
    </source>
</reference>
<name>A0A1T4W3Q8_9GAMM</name>
<feature type="transmembrane region" description="Helical" evidence="1">
    <location>
        <begin position="289"/>
        <end position="311"/>
    </location>
</feature>
<keyword evidence="3" id="KW-1185">Reference proteome</keyword>
<keyword evidence="1" id="KW-0472">Membrane</keyword>
<dbReference type="UniPathway" id="UPA00694"/>
<dbReference type="EMBL" id="FUXU01000151">
    <property type="protein sequence ID" value="SKA71866.1"/>
    <property type="molecule type" value="Genomic_DNA"/>
</dbReference>
<evidence type="ECO:0000256" key="1">
    <source>
        <dbReference type="SAM" id="Phobius"/>
    </source>
</evidence>
<dbReference type="RefSeq" id="WP_078754702.1">
    <property type="nucleotide sequence ID" value="NZ_FUXU01000151.1"/>
</dbReference>
<accession>A0A1T4W3Q8</accession>
<proteinExistence type="predicted"/>
<evidence type="ECO:0000313" key="2">
    <source>
        <dbReference type="EMBL" id="SKA71866.1"/>
    </source>
</evidence>
<keyword evidence="1" id="KW-1133">Transmembrane helix</keyword>
<dbReference type="AlphaFoldDB" id="A0A1T4W3Q8"/>